<evidence type="ECO:0000313" key="2">
    <source>
        <dbReference type="Proteomes" id="UP001341840"/>
    </source>
</evidence>
<reference evidence="1 2" key="1">
    <citation type="journal article" date="2023" name="Plants (Basel)">
        <title>Bridging the Gap: Combining Genomics and Transcriptomics Approaches to Understand Stylosanthes scabra, an Orphan Legume from the Brazilian Caatinga.</title>
        <authorList>
            <person name="Ferreira-Neto J.R.C."/>
            <person name="da Silva M.D."/>
            <person name="Binneck E."/>
            <person name="de Melo N.F."/>
            <person name="da Silva R.H."/>
            <person name="de Melo A.L.T.M."/>
            <person name="Pandolfi V."/>
            <person name="Bustamante F.O."/>
            <person name="Brasileiro-Vidal A.C."/>
            <person name="Benko-Iseppon A.M."/>
        </authorList>
    </citation>
    <scope>NUCLEOTIDE SEQUENCE [LARGE SCALE GENOMIC DNA]</scope>
    <source>
        <tissue evidence="1">Leaves</tissue>
    </source>
</reference>
<protein>
    <submittedName>
        <fullName evidence="1">Uncharacterized protein</fullName>
    </submittedName>
</protein>
<comment type="caution">
    <text evidence="1">The sequence shown here is derived from an EMBL/GenBank/DDBJ whole genome shotgun (WGS) entry which is preliminary data.</text>
</comment>
<dbReference type="Proteomes" id="UP001341840">
    <property type="component" value="Unassembled WGS sequence"/>
</dbReference>
<name>A0ABU6XUC9_9FABA</name>
<keyword evidence="2" id="KW-1185">Reference proteome</keyword>
<feature type="non-terminal residue" evidence="1">
    <location>
        <position position="1"/>
    </location>
</feature>
<organism evidence="1 2">
    <name type="scientific">Stylosanthes scabra</name>
    <dbReference type="NCBI Taxonomy" id="79078"/>
    <lineage>
        <taxon>Eukaryota</taxon>
        <taxon>Viridiplantae</taxon>
        <taxon>Streptophyta</taxon>
        <taxon>Embryophyta</taxon>
        <taxon>Tracheophyta</taxon>
        <taxon>Spermatophyta</taxon>
        <taxon>Magnoliopsida</taxon>
        <taxon>eudicotyledons</taxon>
        <taxon>Gunneridae</taxon>
        <taxon>Pentapetalae</taxon>
        <taxon>rosids</taxon>
        <taxon>fabids</taxon>
        <taxon>Fabales</taxon>
        <taxon>Fabaceae</taxon>
        <taxon>Papilionoideae</taxon>
        <taxon>50 kb inversion clade</taxon>
        <taxon>dalbergioids sensu lato</taxon>
        <taxon>Dalbergieae</taxon>
        <taxon>Pterocarpus clade</taxon>
        <taxon>Stylosanthes</taxon>
    </lineage>
</organism>
<evidence type="ECO:0000313" key="1">
    <source>
        <dbReference type="EMBL" id="MED6201249.1"/>
    </source>
</evidence>
<gene>
    <name evidence="1" type="ORF">PIB30_093003</name>
</gene>
<accession>A0ABU6XUC9</accession>
<proteinExistence type="predicted"/>
<dbReference type="EMBL" id="JASCZI010213405">
    <property type="protein sequence ID" value="MED6201249.1"/>
    <property type="molecule type" value="Genomic_DNA"/>
</dbReference>
<sequence length="74" mass="8416">DSTAWSLIPRGNDTYFTVVILERSDALADFHYQTLAFVPRGNKSPTDTYYSRWSAVAVSRALILLTPRRPRLTV</sequence>